<sequence length="209" mass="21840">MPQADQQQLVRLDDRLSAAIRLAHAAMRSATAALLGPAAVIEGARATDDALHRLAAELDAHAAALRAGTDPPEADDLRAVVAGVPISTDVESMGELARLVGDIARSRWDRPPAPARLHAAVAATARSCLDTIAATADAMESVNPAAVAEAVRIGTQTGRLREALDRRLLSGGIDVRTAIDLTLVGRCYERGAGRAVAVARHVAFLAELR</sequence>
<dbReference type="RefSeq" id="WP_169382761.1">
    <property type="nucleotide sequence ID" value="NZ_JAAXLA010000034.1"/>
</dbReference>
<dbReference type="Proteomes" id="UP000820669">
    <property type="component" value="Unassembled WGS sequence"/>
</dbReference>
<dbReference type="InterPro" id="IPR038078">
    <property type="entry name" value="PhoU-like_sf"/>
</dbReference>
<keyword evidence="2" id="KW-1185">Reference proteome</keyword>
<evidence type="ECO:0000313" key="1">
    <source>
        <dbReference type="EMBL" id="NMH99270.1"/>
    </source>
</evidence>
<comment type="caution">
    <text evidence="1">The sequence shown here is derived from an EMBL/GenBank/DDBJ whole genome shotgun (WGS) entry which is preliminary data.</text>
</comment>
<proteinExistence type="predicted"/>
<dbReference type="EMBL" id="JAAXLA010000034">
    <property type="protein sequence ID" value="NMH99270.1"/>
    <property type="molecule type" value="Genomic_DNA"/>
</dbReference>
<protein>
    <recommendedName>
        <fullName evidence="3">Phosphate transport system protein</fullName>
    </recommendedName>
</protein>
<accession>A0ABX1SDT6</accession>
<gene>
    <name evidence="1" type="ORF">HF526_18420</name>
</gene>
<dbReference type="Gene3D" id="1.20.58.220">
    <property type="entry name" value="Phosphate transport system protein phou homolog 2, domain 2"/>
    <property type="match status" value="1"/>
</dbReference>
<evidence type="ECO:0000313" key="2">
    <source>
        <dbReference type="Proteomes" id="UP000820669"/>
    </source>
</evidence>
<name>A0ABX1SDT6_9PSEU</name>
<organism evidence="1 2">
    <name type="scientific">Pseudonocardia acidicola</name>
    <dbReference type="NCBI Taxonomy" id="2724939"/>
    <lineage>
        <taxon>Bacteria</taxon>
        <taxon>Bacillati</taxon>
        <taxon>Actinomycetota</taxon>
        <taxon>Actinomycetes</taxon>
        <taxon>Pseudonocardiales</taxon>
        <taxon>Pseudonocardiaceae</taxon>
        <taxon>Pseudonocardia</taxon>
    </lineage>
</organism>
<dbReference type="SUPFAM" id="SSF109755">
    <property type="entry name" value="PhoU-like"/>
    <property type="match status" value="1"/>
</dbReference>
<reference evidence="1 2" key="1">
    <citation type="submission" date="2020-04" db="EMBL/GenBank/DDBJ databases">
        <authorList>
            <person name="Klaysubun C."/>
            <person name="Duangmal K."/>
            <person name="Lipun K."/>
        </authorList>
    </citation>
    <scope>NUCLEOTIDE SEQUENCE [LARGE SCALE GENOMIC DNA]</scope>
    <source>
        <strain evidence="1 2">K10HN5</strain>
    </source>
</reference>
<evidence type="ECO:0008006" key="3">
    <source>
        <dbReference type="Google" id="ProtNLM"/>
    </source>
</evidence>